<evidence type="ECO:0000259" key="12">
    <source>
        <dbReference type="Pfam" id="PF26577"/>
    </source>
</evidence>
<dbReference type="EC" id="4.6.1.16" evidence="2 8"/>
<evidence type="ECO:0000256" key="7">
    <source>
        <dbReference type="ARBA" id="ARBA00070870"/>
    </source>
</evidence>
<accession>A0A0X8HUT3</accession>
<keyword evidence="4 8" id="KW-0456">Lyase</keyword>
<dbReference type="Gene3D" id="3.40.1350.10">
    <property type="match status" value="1"/>
</dbReference>
<proteinExistence type="inferred from homology"/>
<dbReference type="GO" id="GO:0000214">
    <property type="term" value="C:tRNA-intron endonuclease complex"/>
    <property type="evidence" value="ECO:0007669"/>
    <property type="project" value="UniProtKB-UniRule"/>
</dbReference>
<dbReference type="OrthoDB" id="48041at2759"/>
<dbReference type="PANTHER" id="PTHR13070:SF0">
    <property type="entry name" value="TRNA-SPLICING ENDONUCLEASE SUBUNIT SEN34"/>
    <property type="match status" value="1"/>
</dbReference>
<evidence type="ECO:0000256" key="5">
    <source>
        <dbReference type="ARBA" id="ARBA00059865"/>
    </source>
</evidence>
<dbReference type="InterPro" id="IPR011856">
    <property type="entry name" value="tRNA_endonuc-like_dom_sf"/>
</dbReference>
<dbReference type="RefSeq" id="XP_017988848.1">
    <property type="nucleotide sequence ID" value="XM_018133026.1"/>
</dbReference>
<comment type="subunit">
    <text evidence="6">Heterotetramer composed of SEN2, SEN15, SEN34 and SEN54. Interacts directly with SEN15.</text>
</comment>
<dbReference type="AlphaFoldDB" id="A0A0X8HUT3"/>
<evidence type="ECO:0000256" key="8">
    <source>
        <dbReference type="PIRNR" id="PIRNR017250"/>
    </source>
</evidence>
<dbReference type="GO" id="GO:0003676">
    <property type="term" value="F:nucleic acid binding"/>
    <property type="evidence" value="ECO:0007669"/>
    <property type="project" value="InterPro"/>
</dbReference>
<dbReference type="Pfam" id="PF01974">
    <property type="entry name" value="tRNA_int_endo"/>
    <property type="match status" value="1"/>
</dbReference>
<dbReference type="Proteomes" id="UP000243052">
    <property type="component" value="Chromosome vi"/>
</dbReference>
<feature type="active site" evidence="9">
    <location>
        <position position="258"/>
    </location>
</feature>
<keyword evidence="10" id="KW-0175">Coiled coil</keyword>
<dbReference type="EMBL" id="CP014246">
    <property type="protein sequence ID" value="AMD21852.1"/>
    <property type="molecule type" value="Genomic_DNA"/>
</dbReference>
<feature type="domain" description="TSEN34 N-terminal" evidence="12">
    <location>
        <begin position="23"/>
        <end position="80"/>
    </location>
</feature>
<dbReference type="InterPro" id="IPR006676">
    <property type="entry name" value="tRNA_splic"/>
</dbReference>
<dbReference type="FunFam" id="3.40.1350.10:FF:000008">
    <property type="entry name" value="tRNA-splicing endonuclease subunit Sen34"/>
    <property type="match status" value="1"/>
</dbReference>
<evidence type="ECO:0000256" key="10">
    <source>
        <dbReference type="SAM" id="Coils"/>
    </source>
</evidence>
<name>A0A0X8HUT3_9SACH</name>
<dbReference type="SUPFAM" id="SSF53032">
    <property type="entry name" value="tRNA-intron endonuclease catalytic domain-like"/>
    <property type="match status" value="1"/>
</dbReference>
<dbReference type="InterPro" id="IPR006677">
    <property type="entry name" value="tRNA_intron_Endonuc_cat-like"/>
</dbReference>
<comment type="similarity">
    <text evidence="1 8">Belongs to the tRNA-intron endonuclease family.</text>
</comment>
<dbReference type="PIRSF" id="PIRSF017250">
    <property type="entry name" value="tRNA_splic_SEN34"/>
    <property type="match status" value="1"/>
</dbReference>
<dbReference type="InterPro" id="IPR016690">
    <property type="entry name" value="TSEN34"/>
</dbReference>
<dbReference type="GO" id="GO:0000213">
    <property type="term" value="F:tRNA-intron lyase activity"/>
    <property type="evidence" value="ECO:0007669"/>
    <property type="project" value="UniProtKB-UniRule"/>
</dbReference>
<protein>
    <recommendedName>
        <fullName evidence="7 8">tRNA-splicing endonuclease subunit Sen34</fullName>
        <ecNumber evidence="2 8">4.6.1.16</ecNumber>
    </recommendedName>
</protein>
<evidence type="ECO:0000259" key="11">
    <source>
        <dbReference type="Pfam" id="PF01974"/>
    </source>
</evidence>
<organism evidence="13 14">
    <name type="scientific">Eremothecium sinecaudum</name>
    <dbReference type="NCBI Taxonomy" id="45286"/>
    <lineage>
        <taxon>Eukaryota</taxon>
        <taxon>Fungi</taxon>
        <taxon>Dikarya</taxon>
        <taxon>Ascomycota</taxon>
        <taxon>Saccharomycotina</taxon>
        <taxon>Saccharomycetes</taxon>
        <taxon>Saccharomycetales</taxon>
        <taxon>Saccharomycetaceae</taxon>
        <taxon>Eremothecium</taxon>
    </lineage>
</organism>
<keyword evidence="14" id="KW-1185">Reference proteome</keyword>
<evidence type="ECO:0000256" key="9">
    <source>
        <dbReference type="PIRSR" id="PIRSR017250-50"/>
    </source>
</evidence>
<feature type="active site" evidence="9">
    <location>
        <position position="225"/>
    </location>
</feature>
<dbReference type="Pfam" id="PF26577">
    <property type="entry name" value="TSEN34_N"/>
    <property type="match status" value="1"/>
</dbReference>
<feature type="domain" description="tRNA intron endonuclease catalytic" evidence="11">
    <location>
        <begin position="190"/>
        <end position="270"/>
    </location>
</feature>
<evidence type="ECO:0000313" key="13">
    <source>
        <dbReference type="EMBL" id="AMD21852.1"/>
    </source>
</evidence>
<feature type="coiled-coil region" evidence="10">
    <location>
        <begin position="104"/>
        <end position="131"/>
    </location>
</feature>
<feature type="active site" evidence="9">
    <location>
        <position position="217"/>
    </location>
</feature>
<dbReference type="GO" id="GO:0000379">
    <property type="term" value="P:tRNA-type intron splice site recognition and cleavage"/>
    <property type="evidence" value="ECO:0007669"/>
    <property type="project" value="UniProtKB-UniRule"/>
</dbReference>
<dbReference type="CDD" id="cd22363">
    <property type="entry name" value="tRNA-intron_lyase_C"/>
    <property type="match status" value="1"/>
</dbReference>
<sequence length="302" mass="34084">MSVQGGHCTSNKVLISLRGASLSPLVFEVDAVKRLRELGILGILTGSLPSATQQNLFLTVPLRLTCEEAVWLVLEGYGKFTQDDKLFQSAVKTINGDEFKQWQIEEERELNEQVEARITIYKNKLAKLGIEEEEDGDVKQNLIQQGVFLETKNSSRLLKNKVNAESIPDDFYVQRALLKKLLDAYTNVDDYLLFKALRNRGYFLSPGGRFGARFIAYPGDPLQFHSHMAIQPALEYYNQPLDLLNLVSGGRLGTGVKKLWVVGGVRYEEIDEELLQDKNKIKLLQLPNPPVSFFSIEWSGFG</sequence>
<dbReference type="GeneID" id="28725169"/>
<evidence type="ECO:0000256" key="1">
    <source>
        <dbReference type="ARBA" id="ARBA00008078"/>
    </source>
</evidence>
<dbReference type="STRING" id="45286.A0A0X8HUT3"/>
<dbReference type="PANTHER" id="PTHR13070">
    <property type="entry name" value="TRNA-SPLICING ENDONUCLEASE SUBUNIT SEN34-RELATED"/>
    <property type="match status" value="1"/>
</dbReference>
<evidence type="ECO:0000256" key="2">
    <source>
        <dbReference type="ARBA" id="ARBA00012573"/>
    </source>
</evidence>
<keyword evidence="3 8" id="KW-0819">tRNA processing</keyword>
<dbReference type="InterPro" id="IPR059049">
    <property type="entry name" value="TSEN34_N"/>
</dbReference>
<dbReference type="NCBIfam" id="TIGR00324">
    <property type="entry name" value="endA"/>
    <property type="match status" value="1"/>
</dbReference>
<evidence type="ECO:0000256" key="3">
    <source>
        <dbReference type="ARBA" id="ARBA00022694"/>
    </source>
</evidence>
<reference evidence="13 14" key="1">
    <citation type="submission" date="2016-01" db="EMBL/GenBank/DDBJ databases">
        <title>Genome sequence of the yeast Holleya sinecauda.</title>
        <authorList>
            <person name="Dietrich F.S."/>
        </authorList>
    </citation>
    <scope>NUCLEOTIDE SEQUENCE [LARGE SCALE GENOMIC DNA]</scope>
    <source>
        <strain evidence="13 14">ATCC 58844</strain>
    </source>
</reference>
<evidence type="ECO:0000256" key="6">
    <source>
        <dbReference type="ARBA" id="ARBA00062123"/>
    </source>
</evidence>
<comment type="function">
    <text evidence="5">Constitutes one of the two catalytic subunit of the tRNA-splicing endonuclease complex, a complex responsible for identification and cleavage of the splice sites in pre-tRNA. It cleaves pre-tRNA at the 5'- and 3'-splice sites to release the intron. The products are an intron and two tRNA half-molecules bearing 2',3'-cyclic phosphate and 5'-OH termini. There are no conserved sequences at the splice sites, but the intron is invariably located at the same site in the gene, placing the splice sites an invariant distance from the constant structural features of the tRNA body. It probably carries the active site for 3'-splice site cleavage.</text>
</comment>
<gene>
    <name evidence="13" type="ORF">AW171_hschr63835</name>
</gene>
<dbReference type="InterPro" id="IPR036167">
    <property type="entry name" value="tRNA_intron_Endo_cat-like_sf"/>
</dbReference>
<evidence type="ECO:0000256" key="4">
    <source>
        <dbReference type="ARBA" id="ARBA00023239"/>
    </source>
</evidence>
<evidence type="ECO:0000313" key="14">
    <source>
        <dbReference type="Proteomes" id="UP000243052"/>
    </source>
</evidence>